<dbReference type="PROSITE" id="PS00893">
    <property type="entry name" value="NUDIX_BOX"/>
    <property type="match status" value="1"/>
</dbReference>
<comment type="catalytic activity">
    <reaction evidence="1">
        <text>GDP-alpha-D-mannose + H2O = alpha-D-mannose 1-phosphate + GMP + 2 H(+)</text>
        <dbReference type="Rhea" id="RHEA:27978"/>
        <dbReference type="ChEBI" id="CHEBI:15377"/>
        <dbReference type="ChEBI" id="CHEBI:15378"/>
        <dbReference type="ChEBI" id="CHEBI:57527"/>
        <dbReference type="ChEBI" id="CHEBI:58115"/>
        <dbReference type="ChEBI" id="CHEBI:58409"/>
    </reaction>
</comment>
<sequence length="207" mass="23184">MSATPDRMSPADDRHLREDCVISTQVYRGHFLDVRRDTVRLPDGGEAAREYIVHPGAVMIVPLLDDGRLVVERQFRYPLHRAFIEFPAGKLDACEPVLHCAVRELAEETGYRAREWARAGLLHNAIAYSDEGIEVWFARGLVAGERHLDAGEFLDVSTVTLEELEVMAASGELTDAKTLIGMLWLTHWRAGRWVLQWQPAPTGVVGA</sequence>
<dbReference type="InterPro" id="IPR020084">
    <property type="entry name" value="NUDIX_hydrolase_CS"/>
</dbReference>
<evidence type="ECO:0000256" key="3">
    <source>
        <dbReference type="ARBA" id="ARBA00007275"/>
    </source>
</evidence>
<dbReference type="InterPro" id="IPR015797">
    <property type="entry name" value="NUDIX_hydrolase-like_dom_sf"/>
</dbReference>
<comment type="cofactor">
    <cofactor evidence="2">
        <name>Mg(2+)</name>
        <dbReference type="ChEBI" id="CHEBI:18420"/>
    </cofactor>
</comment>
<dbReference type="SUPFAM" id="SSF55811">
    <property type="entry name" value="Nudix"/>
    <property type="match status" value="1"/>
</dbReference>
<gene>
    <name evidence="9" type="ordered locus">Mpe_A1418</name>
</gene>
<reference evidence="9 10" key="1">
    <citation type="journal article" date="2007" name="J. Bacteriol.">
        <title>Whole-genome analysis of the methyl tert-butyl ether-degrading beta-proteobacterium Methylibium petroleiphilum PM1.</title>
        <authorList>
            <person name="Kane S.R."/>
            <person name="Chakicherla A.Y."/>
            <person name="Chain P.S.G."/>
            <person name="Schmidt R."/>
            <person name="Shin M.W."/>
            <person name="Legler T.C."/>
            <person name="Scow K.M."/>
            <person name="Larimer F.W."/>
            <person name="Lucas S.M."/>
            <person name="Richardson P.M."/>
            <person name="Hristova K.R."/>
        </authorList>
    </citation>
    <scope>NUCLEOTIDE SEQUENCE [LARGE SCALE GENOMIC DNA]</scope>
    <source>
        <strain evidence="10">ATCC BAA-1232 / LMG 22953 / PM1</strain>
    </source>
</reference>
<dbReference type="GO" id="GO:0016787">
    <property type="term" value="F:hydrolase activity"/>
    <property type="evidence" value="ECO:0007669"/>
    <property type="project" value="UniProtKB-KW"/>
</dbReference>
<dbReference type="AlphaFoldDB" id="A2SFP1"/>
<evidence type="ECO:0000256" key="5">
    <source>
        <dbReference type="ARBA" id="ARBA00022801"/>
    </source>
</evidence>
<evidence type="ECO:0000256" key="2">
    <source>
        <dbReference type="ARBA" id="ARBA00001946"/>
    </source>
</evidence>
<evidence type="ECO:0000256" key="1">
    <source>
        <dbReference type="ARBA" id="ARBA00000847"/>
    </source>
</evidence>
<evidence type="ECO:0000259" key="8">
    <source>
        <dbReference type="PROSITE" id="PS51462"/>
    </source>
</evidence>
<dbReference type="Proteomes" id="UP000000366">
    <property type="component" value="Chromosome"/>
</dbReference>
<dbReference type="InterPro" id="IPR000086">
    <property type="entry name" value="NUDIX_hydrolase_dom"/>
</dbReference>
<evidence type="ECO:0000256" key="7">
    <source>
        <dbReference type="ARBA" id="ARBA00032272"/>
    </source>
</evidence>
<name>A2SFP1_METPP</name>
<keyword evidence="5 9" id="KW-0378">Hydrolase</keyword>
<evidence type="ECO:0000313" key="10">
    <source>
        <dbReference type="Proteomes" id="UP000000366"/>
    </source>
</evidence>
<accession>A2SFP1</accession>
<protein>
    <recommendedName>
        <fullName evidence="4">GDP-mannose pyrophosphatase</fullName>
    </recommendedName>
    <alternativeName>
        <fullName evidence="6">GDP-mannose hydrolase</fullName>
    </alternativeName>
    <alternativeName>
        <fullName evidence="7">GDPMK</fullName>
    </alternativeName>
</protein>
<dbReference type="EMBL" id="CP000555">
    <property type="protein sequence ID" value="ABM94380.1"/>
    <property type="molecule type" value="Genomic_DNA"/>
</dbReference>
<evidence type="ECO:0000256" key="4">
    <source>
        <dbReference type="ARBA" id="ARBA00016377"/>
    </source>
</evidence>
<dbReference type="HOGENOM" id="CLU_062658_5_0_4"/>
<dbReference type="RefSeq" id="WP_011829017.1">
    <property type="nucleotide sequence ID" value="NC_008825.1"/>
</dbReference>
<keyword evidence="10" id="KW-1185">Reference proteome</keyword>
<proteinExistence type="inferred from homology"/>
<comment type="similarity">
    <text evidence="3">Belongs to the Nudix hydrolase family. NudK subfamily.</text>
</comment>
<dbReference type="PROSITE" id="PS51462">
    <property type="entry name" value="NUDIX"/>
    <property type="match status" value="1"/>
</dbReference>
<evidence type="ECO:0000313" key="9">
    <source>
        <dbReference type="EMBL" id="ABM94380.1"/>
    </source>
</evidence>
<evidence type="ECO:0000256" key="6">
    <source>
        <dbReference type="ARBA" id="ARBA00032162"/>
    </source>
</evidence>
<feature type="domain" description="Nudix hydrolase" evidence="8">
    <location>
        <begin position="50"/>
        <end position="181"/>
    </location>
</feature>
<organism evidence="9 10">
    <name type="scientific">Methylibium petroleiphilum (strain ATCC BAA-1232 / LMG 22953 / PM1)</name>
    <dbReference type="NCBI Taxonomy" id="420662"/>
    <lineage>
        <taxon>Bacteria</taxon>
        <taxon>Pseudomonadati</taxon>
        <taxon>Pseudomonadota</taxon>
        <taxon>Betaproteobacteria</taxon>
        <taxon>Burkholderiales</taxon>
        <taxon>Sphaerotilaceae</taxon>
        <taxon>Methylibium</taxon>
    </lineage>
</organism>
<dbReference type="KEGG" id="mpt:Mpe_A1418"/>
<dbReference type="eggNOG" id="COG0494">
    <property type="taxonomic scope" value="Bacteria"/>
</dbReference>
<dbReference type="Gene3D" id="3.90.79.10">
    <property type="entry name" value="Nucleoside Triphosphate Pyrophosphohydrolase"/>
    <property type="match status" value="1"/>
</dbReference>
<dbReference type="GO" id="GO:0006753">
    <property type="term" value="P:nucleoside phosphate metabolic process"/>
    <property type="evidence" value="ECO:0007669"/>
    <property type="project" value="TreeGrafter"/>
</dbReference>
<dbReference type="STRING" id="420662.Mpe_A1418"/>
<dbReference type="PANTHER" id="PTHR11839">
    <property type="entry name" value="UDP/ADP-SUGAR PYROPHOSPHATASE"/>
    <property type="match status" value="1"/>
</dbReference>
<dbReference type="Pfam" id="PF00293">
    <property type="entry name" value="NUDIX"/>
    <property type="match status" value="1"/>
</dbReference>
<dbReference type="PANTHER" id="PTHR11839:SF18">
    <property type="entry name" value="NUDIX HYDROLASE DOMAIN-CONTAINING PROTEIN"/>
    <property type="match status" value="1"/>
</dbReference>
<dbReference type="GO" id="GO:0019693">
    <property type="term" value="P:ribose phosphate metabolic process"/>
    <property type="evidence" value="ECO:0007669"/>
    <property type="project" value="TreeGrafter"/>
</dbReference>